<protein>
    <recommendedName>
        <fullName evidence="3">PaaX family transcriptional regulator</fullName>
    </recommendedName>
</protein>
<dbReference type="AlphaFoldDB" id="A0A5B8RSA2"/>
<proteinExistence type="predicted"/>
<dbReference type="Gene3D" id="1.10.10.10">
    <property type="entry name" value="Winged helix-like DNA-binding domain superfamily/Winged helix DNA-binding domain"/>
    <property type="match status" value="1"/>
</dbReference>
<name>A0A5B8RSA2_9BURK</name>
<accession>A0A5B8RSA2</accession>
<gene>
    <name evidence="1" type="ORF">FOZ74_00780</name>
</gene>
<dbReference type="RefSeq" id="WP_146911219.1">
    <property type="nucleotide sequence ID" value="NZ_CP042344.1"/>
</dbReference>
<evidence type="ECO:0008006" key="3">
    <source>
        <dbReference type="Google" id="ProtNLM"/>
    </source>
</evidence>
<evidence type="ECO:0000313" key="1">
    <source>
        <dbReference type="EMBL" id="QEA11698.1"/>
    </source>
</evidence>
<dbReference type="KEGG" id="cof:FOZ74_00780"/>
<reference evidence="1 2" key="1">
    <citation type="submission" date="2019-07" db="EMBL/GenBank/DDBJ databases">
        <title>Complete genome sequence of Comamonas sp. NLF 7-7 isolated from livestock.</title>
        <authorList>
            <person name="Kim D.H."/>
            <person name="Kim J.G."/>
        </authorList>
    </citation>
    <scope>NUCLEOTIDE SEQUENCE [LARGE SCALE GENOMIC DNA]</scope>
    <source>
        <strain evidence="1 2">NLF 7-7</strain>
    </source>
</reference>
<dbReference type="EMBL" id="CP042344">
    <property type="protein sequence ID" value="QEA11698.1"/>
    <property type="molecule type" value="Genomic_DNA"/>
</dbReference>
<dbReference type="PANTHER" id="PTHR30319:SF1">
    <property type="entry name" value="TRANSCRIPTIONAL REPRESSOR PAAX"/>
    <property type="match status" value="1"/>
</dbReference>
<dbReference type="GO" id="GO:0006351">
    <property type="term" value="P:DNA-templated transcription"/>
    <property type="evidence" value="ECO:0007669"/>
    <property type="project" value="TreeGrafter"/>
</dbReference>
<organism evidence="1 2">
    <name type="scientific">Comamonas flocculans</name>
    <dbReference type="NCBI Taxonomy" id="2597701"/>
    <lineage>
        <taxon>Bacteria</taxon>
        <taxon>Pseudomonadati</taxon>
        <taxon>Pseudomonadota</taxon>
        <taxon>Betaproteobacteria</taxon>
        <taxon>Burkholderiales</taxon>
        <taxon>Comamonadaceae</taxon>
        <taxon>Comamonas</taxon>
    </lineage>
</organism>
<dbReference type="Gene3D" id="3.30.70.2650">
    <property type="match status" value="1"/>
</dbReference>
<dbReference type="Proteomes" id="UP000321199">
    <property type="component" value="Chromosome"/>
</dbReference>
<keyword evidence="2" id="KW-1185">Reference proteome</keyword>
<dbReference type="OrthoDB" id="6380574at2"/>
<evidence type="ECO:0000313" key="2">
    <source>
        <dbReference type="Proteomes" id="UP000321199"/>
    </source>
</evidence>
<sequence length="267" mass="30351">MATAGKKLQTHLVAPTLITTLLSAFPEEEVSVQALLRAGVLFGVTERGIRVALGRLSAEKKIQNTSRGNYMSARRTGTVHRAIVDWRPAEIRIVPWDRSWLCMLGAAVSRGERTQLNRHEQALRFRGFRELLPSFWVRPANLRAGLGVRDELCQLGLHPHAHLMVASEFEKGLDTKARKLWKPEHLEKKYASNVKMLETSMQNLNKLTAEDGLVETLTCGRAVIRDIVLDPLLPQELVDVELRRSMIEHMKTYDDIGHKLWRSFLFS</sequence>
<dbReference type="InterPro" id="IPR036388">
    <property type="entry name" value="WH-like_DNA-bd_sf"/>
</dbReference>
<dbReference type="PANTHER" id="PTHR30319">
    <property type="entry name" value="PHENYLACETIC ACID REGULATOR-RELATED TRANSCRIPTIONAL REPRESSOR"/>
    <property type="match status" value="1"/>
</dbReference>